<evidence type="ECO:0000256" key="3">
    <source>
        <dbReference type="ARBA" id="ARBA00011738"/>
    </source>
</evidence>
<dbReference type="Pfam" id="PF01179">
    <property type="entry name" value="Cu_amine_oxid"/>
    <property type="match status" value="1"/>
</dbReference>
<dbReference type="Pfam" id="PF02727">
    <property type="entry name" value="Cu_amine_oxidN2"/>
    <property type="match status" value="1"/>
</dbReference>
<evidence type="ECO:0000256" key="9">
    <source>
        <dbReference type="PIRSR" id="PIRSR600269-50"/>
    </source>
</evidence>
<dbReference type="InterPro" id="IPR015800">
    <property type="entry name" value="Cu_amine_oxidase_N2"/>
</dbReference>
<dbReference type="Gene3D" id="3.10.450.40">
    <property type="match status" value="2"/>
</dbReference>
<evidence type="ECO:0000256" key="11">
    <source>
        <dbReference type="RuleBase" id="RU000672"/>
    </source>
</evidence>
<comment type="subunit">
    <text evidence="3">Homodimer.</text>
</comment>
<dbReference type="EC" id="1.4.3.-" evidence="11"/>
<feature type="active site" description="Schiff-base intermediate with substrate; via topaquinone" evidence="9">
    <location>
        <position position="399"/>
    </location>
</feature>
<dbReference type="InterPro" id="IPR049948">
    <property type="entry name" value="Cu_Am_ox_TPQ-bd"/>
</dbReference>
<dbReference type="SUPFAM" id="SSF54416">
    <property type="entry name" value="Amine oxidase N-terminal region"/>
    <property type="match status" value="2"/>
</dbReference>
<dbReference type="PROSITE" id="PS01164">
    <property type="entry name" value="COPPER_AMINE_OXID_1"/>
    <property type="match status" value="1"/>
</dbReference>
<evidence type="ECO:0000259" key="13">
    <source>
        <dbReference type="Pfam" id="PF02727"/>
    </source>
</evidence>
<keyword evidence="6 11" id="KW-0560">Oxidoreductase</keyword>
<accession>A0AAN6LN70</accession>
<proteinExistence type="inferred from homology"/>
<evidence type="ECO:0000256" key="8">
    <source>
        <dbReference type="ARBA" id="ARBA00023157"/>
    </source>
</evidence>
<evidence type="ECO:0000259" key="12">
    <source>
        <dbReference type="Pfam" id="PF01179"/>
    </source>
</evidence>
<dbReference type="GO" id="GO:0008131">
    <property type="term" value="F:primary methylamine oxidase activity"/>
    <property type="evidence" value="ECO:0007669"/>
    <property type="project" value="InterPro"/>
</dbReference>
<reference evidence="14 15" key="1">
    <citation type="submission" date="2021-02" db="EMBL/GenBank/DDBJ databases">
        <title>Genome assembly of Pseudopithomyces chartarum.</title>
        <authorList>
            <person name="Jauregui R."/>
            <person name="Singh J."/>
            <person name="Voisey C."/>
        </authorList>
    </citation>
    <scope>NUCLEOTIDE SEQUENCE [LARGE SCALE GENOMIC DNA]</scope>
    <source>
        <strain evidence="14 15">AGR01</strain>
    </source>
</reference>
<comment type="PTM">
    <text evidence="10 11">Topaquinone (TPQ) is generated by copper-dependent autoxidation of a specific tyrosyl residue.</text>
</comment>
<dbReference type="Gene3D" id="2.70.98.20">
    <property type="entry name" value="Copper amine oxidase, catalytic domain"/>
    <property type="match status" value="1"/>
</dbReference>
<keyword evidence="4 11" id="KW-0479">Metal-binding</keyword>
<evidence type="ECO:0000256" key="4">
    <source>
        <dbReference type="ARBA" id="ARBA00022723"/>
    </source>
</evidence>
<name>A0AAN6LN70_9PLEO</name>
<dbReference type="AlphaFoldDB" id="A0AAN6LN70"/>
<dbReference type="InterPro" id="IPR000269">
    <property type="entry name" value="Cu_amine_oxidase"/>
</dbReference>
<dbReference type="InterPro" id="IPR036460">
    <property type="entry name" value="Cu_amine_oxidase_C_sf"/>
</dbReference>
<dbReference type="SUPFAM" id="SSF49998">
    <property type="entry name" value="Amine oxidase catalytic domain"/>
    <property type="match status" value="1"/>
</dbReference>
<dbReference type="FunFam" id="2.70.98.20:FF:000001">
    <property type="entry name" value="Amine oxidase"/>
    <property type="match status" value="1"/>
</dbReference>
<evidence type="ECO:0000256" key="7">
    <source>
        <dbReference type="ARBA" id="ARBA00023008"/>
    </source>
</evidence>
<dbReference type="InterPro" id="IPR016182">
    <property type="entry name" value="Cu_amine_oxidase_N-reg"/>
</dbReference>
<dbReference type="GO" id="GO:0048038">
    <property type="term" value="F:quinone binding"/>
    <property type="evidence" value="ECO:0007669"/>
    <property type="project" value="InterPro"/>
</dbReference>
<dbReference type="PANTHER" id="PTHR10638:SF33">
    <property type="entry name" value="AMINE OXIDASE"/>
    <property type="match status" value="1"/>
</dbReference>
<evidence type="ECO:0000256" key="1">
    <source>
        <dbReference type="ARBA" id="ARBA00001935"/>
    </source>
</evidence>
<dbReference type="EMBL" id="WVTA01000016">
    <property type="protein sequence ID" value="KAK3201429.1"/>
    <property type="molecule type" value="Genomic_DNA"/>
</dbReference>
<dbReference type="InterPro" id="IPR015798">
    <property type="entry name" value="Cu_amine_oxidase_C"/>
</dbReference>
<comment type="cofactor">
    <cofactor evidence="11">
        <name>Cu cation</name>
        <dbReference type="ChEBI" id="CHEBI:23378"/>
    </cofactor>
    <text evidence="11">Contains 1 topaquinone per subunit.</text>
</comment>
<feature type="domain" description="Copper amine oxidase catalytic" evidence="12">
    <location>
        <begin position="243"/>
        <end position="647"/>
    </location>
</feature>
<organism evidence="14 15">
    <name type="scientific">Pseudopithomyces chartarum</name>
    <dbReference type="NCBI Taxonomy" id="1892770"/>
    <lineage>
        <taxon>Eukaryota</taxon>
        <taxon>Fungi</taxon>
        <taxon>Dikarya</taxon>
        <taxon>Ascomycota</taxon>
        <taxon>Pezizomycotina</taxon>
        <taxon>Dothideomycetes</taxon>
        <taxon>Pleosporomycetidae</taxon>
        <taxon>Pleosporales</taxon>
        <taxon>Massarineae</taxon>
        <taxon>Didymosphaeriaceae</taxon>
        <taxon>Pseudopithomyces</taxon>
    </lineage>
</organism>
<feature type="modified residue" description="2',4',5'-topaquinone" evidence="10">
    <location>
        <position position="399"/>
    </location>
</feature>
<feature type="active site" description="Proton acceptor" evidence="9">
    <location>
        <position position="315"/>
    </location>
</feature>
<dbReference type="GO" id="GO:0005507">
    <property type="term" value="F:copper ion binding"/>
    <property type="evidence" value="ECO:0007669"/>
    <property type="project" value="InterPro"/>
</dbReference>
<dbReference type="GO" id="GO:0009308">
    <property type="term" value="P:amine metabolic process"/>
    <property type="evidence" value="ECO:0007669"/>
    <property type="project" value="UniProtKB-UniRule"/>
</dbReference>
<dbReference type="PANTHER" id="PTHR10638">
    <property type="entry name" value="COPPER AMINE OXIDASE"/>
    <property type="match status" value="1"/>
</dbReference>
<protein>
    <recommendedName>
        <fullName evidence="11">Amine oxidase</fullName>
        <ecNumber evidence="11">1.4.3.-</ecNumber>
    </recommendedName>
</protein>
<evidence type="ECO:0000256" key="5">
    <source>
        <dbReference type="ARBA" id="ARBA00022772"/>
    </source>
</evidence>
<comment type="caution">
    <text evidence="14">The sequence shown here is derived from an EMBL/GenBank/DDBJ whole genome shotgun (WGS) entry which is preliminary data.</text>
</comment>
<evidence type="ECO:0000256" key="6">
    <source>
        <dbReference type="ARBA" id="ARBA00023002"/>
    </source>
</evidence>
<sequence length="677" mass="76628">MKTMHPLDPLTPAEISQAAAIVRSRYGDQDVHFKVITLKEPPKSVMVTFLDQEHRNLPAKSTPVRCARVDITIQIATGGNELHELFLDMDKGSVLEHRVLKGKHSYVDSTYMQEVEAACMADHRVQDEIRKLDLSPGASVVVEPWTYATDGENDMSKRVTMCWFYLRLLEHQDANYYAYPLDICAEISETLEVTKVYRLPSSPNEHIHHESRAFDRRKIHSTTASEYHPDIRPNPRTSTKPYKVVQPNGPSFKINGNHLNWEKWSFRVGFNYREGLTLHDIRYDGRSVFYRLSLAEMFVPYGDPRAPYPRKAAFDLGNDGAGINANNLKLGCDCLGTIKYFDAWHTTRSGEPMQLPNVVCCHEQDDGILWKHTNFRTGNAVVARSRILVLQTIITVSNYEYIFAFHFCQDASIFYEVRATGILSTVPTNIDYNLTTPYGTVVAPGVLAPYHQHLFCLRIDPAIDGQNNSVSIEESEPMPFDENNPFGVGYVTKSHYVEKEGGFDLDFTKARTFKFVNEANVNPITNTPVGFKLMPFYSQMLLADKNSFHAKRSEYGQHAVWVTKYRDDELFPSGKYTMQSMGGEGIASAIRNRATVGDQDTVRNSDVVVWHTFGSTHNPRIEDWPVMPSEKMVVGLKPVNFFAGNPGLDVAPSTQEVNKSVLYTEEDEGPRRGASRL</sequence>
<keyword evidence="15" id="KW-1185">Reference proteome</keyword>
<keyword evidence="7 11" id="KW-0186">Copper</keyword>
<evidence type="ECO:0000256" key="10">
    <source>
        <dbReference type="PIRSR" id="PIRSR600269-51"/>
    </source>
</evidence>
<gene>
    <name evidence="14" type="ORF">GRF29_185g918373</name>
</gene>
<evidence type="ECO:0000313" key="15">
    <source>
        <dbReference type="Proteomes" id="UP001280581"/>
    </source>
</evidence>
<feature type="domain" description="Copper amine oxidase N2-terminal" evidence="13">
    <location>
        <begin position="5"/>
        <end position="98"/>
    </location>
</feature>
<dbReference type="Proteomes" id="UP001280581">
    <property type="component" value="Unassembled WGS sequence"/>
</dbReference>
<comment type="cofactor">
    <cofactor evidence="1">
        <name>Cu cation</name>
        <dbReference type="ChEBI" id="CHEBI:23378"/>
    </cofactor>
</comment>
<keyword evidence="5 9" id="KW-0801">TPQ</keyword>
<evidence type="ECO:0000313" key="14">
    <source>
        <dbReference type="EMBL" id="KAK3201429.1"/>
    </source>
</evidence>
<comment type="similarity">
    <text evidence="2 11">Belongs to the copper/topaquinone oxidase family.</text>
</comment>
<evidence type="ECO:0000256" key="2">
    <source>
        <dbReference type="ARBA" id="ARBA00007983"/>
    </source>
</evidence>
<keyword evidence="8" id="KW-1015">Disulfide bond</keyword>